<dbReference type="EMBL" id="SMOD01000035">
    <property type="protein sequence ID" value="TDG03821.1"/>
    <property type="molecule type" value="Genomic_DNA"/>
</dbReference>
<protein>
    <submittedName>
        <fullName evidence="3">Uncharacterized protein</fullName>
    </submittedName>
</protein>
<keyword evidence="2" id="KW-0732">Signal</keyword>
<proteinExistence type="predicted"/>
<dbReference type="Proteomes" id="UP000295606">
    <property type="component" value="Unassembled WGS sequence"/>
</dbReference>
<organism evidence="3 4">
    <name type="scientific">Paraburkholderia guartelaensis</name>
    <dbReference type="NCBI Taxonomy" id="2546446"/>
    <lineage>
        <taxon>Bacteria</taxon>
        <taxon>Pseudomonadati</taxon>
        <taxon>Pseudomonadota</taxon>
        <taxon>Betaproteobacteria</taxon>
        <taxon>Burkholderiales</taxon>
        <taxon>Burkholderiaceae</taxon>
        <taxon>Paraburkholderia</taxon>
    </lineage>
</organism>
<gene>
    <name evidence="3" type="ORF">E1N52_32575</name>
</gene>
<comment type="caution">
    <text evidence="3">The sequence shown here is derived from an EMBL/GenBank/DDBJ whole genome shotgun (WGS) entry which is preliminary data.</text>
</comment>
<evidence type="ECO:0000313" key="3">
    <source>
        <dbReference type="EMBL" id="TDG03821.1"/>
    </source>
</evidence>
<dbReference type="AlphaFoldDB" id="A0A4R5L6C1"/>
<feature type="signal peptide" evidence="2">
    <location>
        <begin position="1"/>
        <end position="27"/>
    </location>
</feature>
<evidence type="ECO:0000256" key="1">
    <source>
        <dbReference type="SAM" id="MobiDB-lite"/>
    </source>
</evidence>
<feature type="compositionally biased region" description="Low complexity" evidence="1">
    <location>
        <begin position="59"/>
        <end position="68"/>
    </location>
</feature>
<name>A0A4R5L6C1_9BURK</name>
<sequence>MYTYFNRLNSTFAIAGLLMMAPFMAMARLPAPTIAPQGESIAKNRTSSRVADEAHRASESSGSESLSE</sequence>
<feature type="region of interest" description="Disordered" evidence="1">
    <location>
        <begin position="35"/>
        <end position="68"/>
    </location>
</feature>
<feature type="chain" id="PRO_5020998105" evidence="2">
    <location>
        <begin position="28"/>
        <end position="68"/>
    </location>
</feature>
<dbReference type="RefSeq" id="WP_133187636.1">
    <property type="nucleotide sequence ID" value="NZ_SMOD01000035.1"/>
</dbReference>
<evidence type="ECO:0000256" key="2">
    <source>
        <dbReference type="SAM" id="SignalP"/>
    </source>
</evidence>
<reference evidence="3 4" key="1">
    <citation type="submission" date="2019-03" db="EMBL/GenBank/DDBJ databases">
        <title>Paraburkholderia sp. isolated from native Mimosa gymnas in Guartela State Park, Brazil.</title>
        <authorList>
            <person name="Paulitsch F."/>
            <person name="Hungria M."/>
            <person name="Delamuta J.R.M."/>
            <person name="Ribeiro R.A."/>
            <person name="Dall'Agnol R."/>
            <person name="Silva J.S.B."/>
        </authorList>
    </citation>
    <scope>NUCLEOTIDE SEQUENCE [LARGE SCALE GENOMIC DNA]</scope>
    <source>
        <strain evidence="3 4">CNPSo 3008</strain>
    </source>
</reference>
<dbReference type="OrthoDB" id="9113629at2"/>
<evidence type="ECO:0000313" key="4">
    <source>
        <dbReference type="Proteomes" id="UP000295606"/>
    </source>
</evidence>
<accession>A0A4R5L6C1</accession>